<keyword evidence="4" id="KW-0804">Transcription</keyword>
<evidence type="ECO:0000313" key="7">
    <source>
        <dbReference type="Proteomes" id="UP000199028"/>
    </source>
</evidence>
<dbReference type="AlphaFoldDB" id="A0A1H9SL30"/>
<dbReference type="EMBL" id="FOFT01000007">
    <property type="protein sequence ID" value="SER84979.1"/>
    <property type="molecule type" value="Genomic_DNA"/>
</dbReference>
<proteinExistence type="inferred from homology"/>
<comment type="similarity">
    <text evidence="1">Belongs to the LysR transcriptional regulatory family.</text>
</comment>
<dbReference type="Proteomes" id="UP000199028">
    <property type="component" value="Unassembled WGS sequence"/>
</dbReference>
<feature type="domain" description="HTH lysR-type" evidence="5">
    <location>
        <begin position="31"/>
        <end position="96"/>
    </location>
</feature>
<dbReference type="Pfam" id="PF00126">
    <property type="entry name" value="HTH_1"/>
    <property type="match status" value="1"/>
</dbReference>
<dbReference type="PANTHER" id="PTHR30126">
    <property type="entry name" value="HTH-TYPE TRANSCRIPTIONAL REGULATOR"/>
    <property type="match status" value="1"/>
</dbReference>
<gene>
    <name evidence="6" type="ORF">SAMN05216195_10787</name>
</gene>
<sequence length="354" mass="39185">MTVPDIADEVDAEELLATLLGCPPEMLDVSLDQLRTLAVVYTTGTAQRAARALGREQSSVQKQLDNLNRTATRLVGEALVLKQGRGKDFLFTPSGEEVVELAIQTLASWTDSLHRSRRRLGSTVTFGTTEFTVEFLGAVWPTLREDFERRDIRLNIEHVRTRDLWRKLDAKKVDMVCGSFAAQVGGPPELDYDFLEWHRERVALLTNLTTRELPDTPVTAAKLPALPLLAPTAGLLAQFLGRWYGPDYRGKLNIIADIDSLNYGLNLLDAELTHGCMLTTERVADAVLEGRLPGRGLRKIDLAEDYAPALEIVTGIFARKGERVRYATDHPLNLLWTAFAAASPTRSVPVTLPG</sequence>
<dbReference type="InterPro" id="IPR036388">
    <property type="entry name" value="WH-like_DNA-bd_sf"/>
</dbReference>
<name>A0A1H9SL30_9PSEU</name>
<dbReference type="InterPro" id="IPR000847">
    <property type="entry name" value="LysR_HTH_N"/>
</dbReference>
<reference evidence="7" key="1">
    <citation type="submission" date="2016-10" db="EMBL/GenBank/DDBJ databases">
        <authorList>
            <person name="Varghese N."/>
            <person name="Submissions S."/>
        </authorList>
    </citation>
    <scope>NUCLEOTIDE SEQUENCE [LARGE SCALE GENOMIC DNA]</scope>
    <source>
        <strain evidence="7">CGMCC 4.578</strain>
    </source>
</reference>
<dbReference type="OrthoDB" id="3449785at2"/>
<organism evidence="6 7">
    <name type="scientific">Lentzea flaviverrucosa</name>
    <dbReference type="NCBI Taxonomy" id="200379"/>
    <lineage>
        <taxon>Bacteria</taxon>
        <taxon>Bacillati</taxon>
        <taxon>Actinomycetota</taxon>
        <taxon>Actinomycetes</taxon>
        <taxon>Pseudonocardiales</taxon>
        <taxon>Pseudonocardiaceae</taxon>
        <taxon>Lentzea</taxon>
    </lineage>
</organism>
<dbReference type="GO" id="GO:0003700">
    <property type="term" value="F:DNA-binding transcription factor activity"/>
    <property type="evidence" value="ECO:0007669"/>
    <property type="project" value="InterPro"/>
</dbReference>
<dbReference type="RefSeq" id="WP_090066865.1">
    <property type="nucleotide sequence ID" value="NZ_FOFT01000007.1"/>
</dbReference>
<accession>A0A1H9SL30</accession>
<dbReference type="Gene3D" id="1.10.10.10">
    <property type="entry name" value="Winged helix-like DNA-binding domain superfamily/Winged helix DNA-binding domain"/>
    <property type="match status" value="1"/>
</dbReference>
<keyword evidence="7" id="KW-1185">Reference proteome</keyword>
<dbReference type="PANTHER" id="PTHR30126:SF40">
    <property type="entry name" value="HTH-TYPE TRANSCRIPTIONAL REGULATOR GLTR"/>
    <property type="match status" value="1"/>
</dbReference>
<evidence type="ECO:0000256" key="2">
    <source>
        <dbReference type="ARBA" id="ARBA00023015"/>
    </source>
</evidence>
<keyword evidence="3 6" id="KW-0238">DNA-binding</keyword>
<protein>
    <submittedName>
        <fullName evidence="6">DNA-binding transcriptional regulator, LysR family</fullName>
    </submittedName>
</protein>
<dbReference type="SUPFAM" id="SSF46785">
    <property type="entry name" value="Winged helix' DNA-binding domain"/>
    <property type="match status" value="1"/>
</dbReference>
<evidence type="ECO:0000256" key="1">
    <source>
        <dbReference type="ARBA" id="ARBA00009437"/>
    </source>
</evidence>
<dbReference type="InterPro" id="IPR036390">
    <property type="entry name" value="WH_DNA-bd_sf"/>
</dbReference>
<evidence type="ECO:0000259" key="5">
    <source>
        <dbReference type="Pfam" id="PF00126"/>
    </source>
</evidence>
<dbReference type="GO" id="GO:0000976">
    <property type="term" value="F:transcription cis-regulatory region binding"/>
    <property type="evidence" value="ECO:0007669"/>
    <property type="project" value="TreeGrafter"/>
</dbReference>
<evidence type="ECO:0000313" key="6">
    <source>
        <dbReference type="EMBL" id="SER84979.1"/>
    </source>
</evidence>
<evidence type="ECO:0000256" key="3">
    <source>
        <dbReference type="ARBA" id="ARBA00023125"/>
    </source>
</evidence>
<evidence type="ECO:0000256" key="4">
    <source>
        <dbReference type="ARBA" id="ARBA00023163"/>
    </source>
</evidence>
<keyword evidence="2" id="KW-0805">Transcription regulation</keyword>